<dbReference type="InterPro" id="IPR026082">
    <property type="entry name" value="ABCA"/>
</dbReference>
<evidence type="ECO:0000256" key="5">
    <source>
        <dbReference type="ARBA" id="ARBA00022741"/>
    </source>
</evidence>
<feature type="transmembrane region" description="Helical" evidence="9">
    <location>
        <begin position="278"/>
        <end position="301"/>
    </location>
</feature>
<dbReference type="Pfam" id="PF12698">
    <property type="entry name" value="ABC2_membrane_3"/>
    <property type="match status" value="2"/>
</dbReference>
<feature type="domain" description="ABC transporter" evidence="10">
    <location>
        <begin position="1398"/>
        <end position="1636"/>
    </location>
</feature>
<dbReference type="InterPro" id="IPR056264">
    <property type="entry name" value="R2_ABCA1-4-like"/>
</dbReference>
<evidence type="ECO:0000256" key="8">
    <source>
        <dbReference type="ARBA" id="ARBA00023136"/>
    </source>
</evidence>
<keyword evidence="7 9" id="KW-1133">Transmembrane helix</keyword>
<dbReference type="EMBL" id="CAJOBO010000778">
    <property type="protein sequence ID" value="CAF4288059.1"/>
    <property type="molecule type" value="Genomic_DNA"/>
</dbReference>
<evidence type="ECO:0000256" key="6">
    <source>
        <dbReference type="ARBA" id="ARBA00022840"/>
    </source>
</evidence>
<dbReference type="SUPFAM" id="SSF52540">
    <property type="entry name" value="P-loop containing nucleoside triphosphate hydrolases"/>
    <property type="match status" value="2"/>
</dbReference>
<dbReference type="InterPro" id="IPR027417">
    <property type="entry name" value="P-loop_NTPase"/>
</dbReference>
<keyword evidence="3" id="KW-0813">Transport</keyword>
<feature type="transmembrane region" description="Helical" evidence="9">
    <location>
        <begin position="1209"/>
        <end position="1233"/>
    </location>
</feature>
<keyword evidence="8 9" id="KW-0472">Membrane</keyword>
<dbReference type="GO" id="GO:0005524">
    <property type="term" value="F:ATP binding"/>
    <property type="evidence" value="ECO:0007669"/>
    <property type="project" value="UniProtKB-KW"/>
</dbReference>
<feature type="transmembrane region" description="Helical" evidence="9">
    <location>
        <begin position="1309"/>
        <end position="1330"/>
    </location>
</feature>
<comment type="subcellular location">
    <subcellularLocation>
        <location evidence="1">Membrane</location>
        <topology evidence="1">Multi-pass membrane protein</topology>
    </subcellularLocation>
</comment>
<comment type="similarity">
    <text evidence="2">Belongs to the ABC transporter superfamily. ABCA family.</text>
</comment>
<dbReference type="Pfam" id="PF00005">
    <property type="entry name" value="ABC_tran"/>
    <property type="match status" value="2"/>
</dbReference>
<evidence type="ECO:0000313" key="11">
    <source>
        <dbReference type="EMBL" id="CAF4288059.1"/>
    </source>
</evidence>
<feature type="transmembrane region" description="Helical" evidence="9">
    <location>
        <begin position="1131"/>
        <end position="1158"/>
    </location>
</feature>
<protein>
    <recommendedName>
        <fullName evidence="10">ABC transporter domain-containing protein</fullName>
    </recommendedName>
</protein>
<feature type="transmembrane region" description="Helical" evidence="9">
    <location>
        <begin position="1178"/>
        <end position="1197"/>
    </location>
</feature>
<dbReference type="GO" id="GO:0140359">
    <property type="term" value="F:ABC-type transporter activity"/>
    <property type="evidence" value="ECO:0007669"/>
    <property type="project" value="InterPro"/>
</dbReference>
<dbReference type="PANTHER" id="PTHR19229">
    <property type="entry name" value="ATP-BINDING CASSETTE TRANSPORTER SUBFAMILY A ABCA"/>
    <property type="match status" value="1"/>
</dbReference>
<evidence type="ECO:0000313" key="12">
    <source>
        <dbReference type="Proteomes" id="UP000663851"/>
    </source>
</evidence>
<organism evidence="11 12">
    <name type="scientific">Rotaria socialis</name>
    <dbReference type="NCBI Taxonomy" id="392032"/>
    <lineage>
        <taxon>Eukaryota</taxon>
        <taxon>Metazoa</taxon>
        <taxon>Spiralia</taxon>
        <taxon>Gnathifera</taxon>
        <taxon>Rotifera</taxon>
        <taxon>Eurotatoria</taxon>
        <taxon>Bdelloidea</taxon>
        <taxon>Philodinida</taxon>
        <taxon>Philodinidae</taxon>
        <taxon>Rotaria</taxon>
    </lineage>
</organism>
<name>A0A820H0A3_9BILA</name>
<dbReference type="PROSITE" id="PS00211">
    <property type="entry name" value="ABC_TRANSPORTER_1"/>
    <property type="match status" value="1"/>
</dbReference>
<feature type="transmembrane region" description="Helical" evidence="9">
    <location>
        <begin position="1771"/>
        <end position="1788"/>
    </location>
</feature>
<dbReference type="CDD" id="cd03263">
    <property type="entry name" value="ABC_subfamily_A"/>
    <property type="match status" value="2"/>
</dbReference>
<feature type="transmembrane region" description="Helical" evidence="9">
    <location>
        <begin position="322"/>
        <end position="344"/>
    </location>
</feature>
<dbReference type="PANTHER" id="PTHR19229:SF250">
    <property type="entry name" value="ABC TRANSPORTER DOMAIN-CONTAINING PROTEIN-RELATED"/>
    <property type="match status" value="1"/>
</dbReference>
<feature type="transmembrane region" description="Helical" evidence="9">
    <location>
        <begin position="375"/>
        <end position="397"/>
    </location>
</feature>
<feature type="domain" description="ABC transporter" evidence="10">
    <location>
        <begin position="508"/>
        <end position="738"/>
    </location>
</feature>
<keyword evidence="5" id="KW-0547">Nucleotide-binding</keyword>
<dbReference type="InterPro" id="IPR003593">
    <property type="entry name" value="AAA+_ATPase"/>
</dbReference>
<dbReference type="InterPro" id="IPR003439">
    <property type="entry name" value="ABC_transporter-like_ATP-bd"/>
</dbReference>
<feature type="transmembrane region" description="Helical" evidence="9">
    <location>
        <begin position="12"/>
        <end position="33"/>
    </location>
</feature>
<feature type="transmembrane region" description="Helical" evidence="9">
    <location>
        <begin position="1090"/>
        <end position="1111"/>
    </location>
</feature>
<gene>
    <name evidence="11" type="ORF">HFQ381_LOCUS12722</name>
</gene>
<feature type="transmembrane region" description="Helical" evidence="9">
    <location>
        <begin position="350"/>
        <end position="368"/>
    </location>
</feature>
<dbReference type="InterPro" id="IPR017871">
    <property type="entry name" value="ABC_transporter-like_CS"/>
</dbReference>
<dbReference type="FunFam" id="3.40.50.300:FF:001253">
    <property type="entry name" value="ATP-binding cassette protein subfamily A, member 10"/>
    <property type="match status" value="1"/>
</dbReference>
<feature type="transmembrane region" description="Helical" evidence="9">
    <location>
        <begin position="417"/>
        <end position="442"/>
    </location>
</feature>
<evidence type="ECO:0000256" key="1">
    <source>
        <dbReference type="ARBA" id="ARBA00004141"/>
    </source>
</evidence>
<evidence type="ECO:0000256" key="9">
    <source>
        <dbReference type="SAM" id="Phobius"/>
    </source>
</evidence>
<evidence type="ECO:0000256" key="4">
    <source>
        <dbReference type="ARBA" id="ARBA00022692"/>
    </source>
</evidence>
<evidence type="ECO:0000259" key="10">
    <source>
        <dbReference type="PROSITE" id="PS50893"/>
    </source>
</evidence>
<sequence length="1806" mass="205426">MLFTTLRKRGQTIAEILIAYSFIGLLLGMRCILDRRHMPSFQIDRFSPQLAMILNNSMHNVVYYHPSNPCTSTIVNNAVTGLHAVNRYFPLTMMPRSPESFSSLSNTDLLAVHAYIIFTNMDSCVNQSTMPDQVQYTLRMQENDLYYYRVNHIKLLDSVIRTKRAPEDFCQNTYVLVNYVYQFLGLQFGIDTSIIAYATNFTLDLKIPTIIFNHFGCRAIDIDQLYTVYSFFAAVFFSIIYSITFIITVGYIVEERANKTKEYLCIYGLRTWVNNLVWFSRSMCIYFVMTGVVTGFSVLVFPSSKLQSESISKALFNKTHWTLTWTILFVYSIQVSAFTVFFSQFFKRSLLAKIVGFILWFFTFVDFYTSLPVGVLYVLCFFPNIGIMICVQVLLQYERKCVATITYSELYSNLFTYPLYIGICLLLMLVYSIIYMLLAIYIERINPGSFGISQPWNYLCKIGYWKSRSSSCIKHINISKTQRKNEPIIEKNHWIESNALARAKLPILSIHNMTKKFGKLDAVKNLSLDFYNGEVFSLLGHNGAGKTTTTFILVGMLQPTSGSITVEGLDGQINIQEVRKMIGFCPQYDILYDQLTVREHLTLVSEMRQIRRKDVNQSIDYILDLIGLVDHQHTWAKNLSGGMKRRLSIGISLVGDSKVLILDEPTSGIDPYNRRLIWTIIRKMKEAGKCIIMTTHFLEEADVLSDRIAVMTKGRLQASGTPAFLKQQTEFEYRVFIEKKSTCDIERVTELFHKHVQTAILERQSSSELVFGIKRGMSQQISRLIKALDEEGPTINIDGYGLSMTTVEEVFLKLVEEDEEEEYNEANKTKHEHEKPKSDLANTGMHILNEQKTHPIHLILFFITTVFQRKPSRVTGCFLVWFRLFTLIIKRWILSRRQILVLIGFFLGPLVIEILSISTLPSPQAIQGSLLQNERVENAEVTLLPSIYNPHTIVINSNDAENKMQGYLTNYLTEMGANLDVINTSNITDYVLSRNQVSYDVYVNKYQMGFAISRNIQLFTFNVFFSTVNYHAMATSLSVATTSLFQYYANSSLRHIETINQPFSTVSNSVTPRTIFYDQIYCFDTIPLSLLNFINSIIAAIFISILALNIIRERIRHSKDLQLLTNTSKKLYWLSNFIYDLALCLILSALLTIAVKIGSAANPDPNVEVKIYQGTAQIGYFFLLYVMFSLASLPFMYSYSFIPQSELIGFIMFLMLNALVCFIDMVFGFIALFSQASPSASLTEIGTTARSMLILRALLAGIFPTINFKQALYNIRLRSDPNCISAINAILITNYSPDVPWASLNEPGIGLQLVIFAGQMVLWWIFLACIENRTSMRKYVCCCFNRKKRNATNRKKEQAYSSDSTDALEWDDSKLDKDVRDERRMVHANRDSFTSNVVLVRDLVQRFRKRKGKSILRSYSTTVDHLNFYVPKQACFGLLGANGAGKTTTFRMLINAIQPNAGEIIINGKNINETHGDIDMGFCPQFDWLIDDLNVVETLTLFARLKGLSSSIIPTICDDMIQLFGLEHYREREVQNLSGGNKRKVSAAVAFMANPSLVFLDEPTTGLDAGAKRKLWSVIRAARDAGLTIIMTSHSMEECEALCTKIGIMKSGQFICLGSLQHLKTRFGKGYAVRIKVPAERMSEFQQEIKTTLPGVKIQDEQNGVLFCNAPLSSNLSLVFEVLNTKKEQNIIENYSVNQTTLEQIFVRLAGHDVNDDDNLAEADCIPPQLAFNATNAKPGMFVPRINATKSPTRAIYFDTNDFQKRQSDRLFYVLAAVINCALSTSALDNLDLDQYLSAESIDIHL</sequence>
<dbReference type="InterPro" id="IPR013525">
    <property type="entry name" value="ABC2_TM"/>
</dbReference>
<dbReference type="Gene3D" id="3.40.50.300">
    <property type="entry name" value="P-loop containing nucleotide triphosphate hydrolases"/>
    <property type="match status" value="2"/>
</dbReference>
<dbReference type="GO" id="GO:0005319">
    <property type="term" value="F:lipid transporter activity"/>
    <property type="evidence" value="ECO:0007669"/>
    <property type="project" value="TreeGrafter"/>
</dbReference>
<comment type="caution">
    <text evidence="11">The sequence shown here is derived from an EMBL/GenBank/DDBJ whole genome shotgun (WGS) entry which is preliminary data.</text>
</comment>
<reference evidence="11" key="1">
    <citation type="submission" date="2021-02" db="EMBL/GenBank/DDBJ databases">
        <authorList>
            <person name="Nowell W R."/>
        </authorList>
    </citation>
    <scope>NUCLEOTIDE SEQUENCE</scope>
</reference>
<keyword evidence="6" id="KW-0067">ATP-binding</keyword>
<dbReference type="FunFam" id="3.40.50.300:FF:000335">
    <property type="entry name" value="ATP binding cassette subfamily A member 5"/>
    <property type="match status" value="1"/>
</dbReference>
<dbReference type="Proteomes" id="UP000663851">
    <property type="component" value="Unassembled WGS sequence"/>
</dbReference>
<accession>A0A820H0A3</accession>
<dbReference type="Pfam" id="PF23321">
    <property type="entry name" value="R1_ABCA1"/>
    <property type="match status" value="1"/>
</dbReference>
<evidence type="ECO:0000256" key="7">
    <source>
        <dbReference type="ARBA" id="ARBA00022989"/>
    </source>
</evidence>
<feature type="transmembrane region" description="Helical" evidence="9">
    <location>
        <begin position="899"/>
        <end position="920"/>
    </location>
</feature>
<dbReference type="GO" id="GO:0016020">
    <property type="term" value="C:membrane"/>
    <property type="evidence" value="ECO:0007669"/>
    <property type="project" value="UniProtKB-SubCell"/>
</dbReference>
<evidence type="ECO:0000256" key="2">
    <source>
        <dbReference type="ARBA" id="ARBA00008869"/>
    </source>
</evidence>
<keyword evidence="4 9" id="KW-0812">Transmembrane</keyword>
<proteinExistence type="inferred from homology"/>
<dbReference type="GO" id="GO:0016887">
    <property type="term" value="F:ATP hydrolysis activity"/>
    <property type="evidence" value="ECO:0007669"/>
    <property type="project" value="InterPro"/>
</dbReference>
<feature type="transmembrane region" description="Helical" evidence="9">
    <location>
        <begin position="228"/>
        <end position="253"/>
    </location>
</feature>
<dbReference type="SMART" id="SM00382">
    <property type="entry name" value="AAA"/>
    <property type="match status" value="2"/>
</dbReference>
<evidence type="ECO:0000256" key="3">
    <source>
        <dbReference type="ARBA" id="ARBA00022448"/>
    </source>
</evidence>
<dbReference type="PROSITE" id="PS50893">
    <property type="entry name" value="ABC_TRANSPORTER_2"/>
    <property type="match status" value="2"/>
</dbReference>